<evidence type="ECO:0000313" key="2">
    <source>
        <dbReference type="EMBL" id="PWN91738.1"/>
    </source>
</evidence>
<feature type="compositionally biased region" description="Low complexity" evidence="1">
    <location>
        <begin position="275"/>
        <end position="292"/>
    </location>
</feature>
<feature type="compositionally biased region" description="Basic and acidic residues" evidence="1">
    <location>
        <begin position="447"/>
        <end position="456"/>
    </location>
</feature>
<feature type="region of interest" description="Disordered" evidence="1">
    <location>
        <begin position="333"/>
        <end position="505"/>
    </location>
</feature>
<dbReference type="RefSeq" id="XP_025378936.1">
    <property type="nucleotide sequence ID" value="XM_025525676.1"/>
</dbReference>
<evidence type="ECO:0000313" key="3">
    <source>
        <dbReference type="Proteomes" id="UP000245768"/>
    </source>
</evidence>
<feature type="compositionally biased region" description="Low complexity" evidence="1">
    <location>
        <begin position="373"/>
        <end position="386"/>
    </location>
</feature>
<feature type="region of interest" description="Disordered" evidence="1">
    <location>
        <begin position="1"/>
        <end position="33"/>
    </location>
</feature>
<gene>
    <name evidence="2" type="ORF">FA10DRAFT_74355</name>
</gene>
<feature type="compositionally biased region" description="Polar residues" evidence="1">
    <location>
        <begin position="433"/>
        <end position="443"/>
    </location>
</feature>
<sequence>MARMKVTRMGGQRSLARQQRQGGQRRGRLRPCEGRVHHQAITSSVLSPSQSPFLPDWLREGVVDDNEDEIKPKELKADEVDHKRGIRKVAMMQTRTEAPSCPASGMRSPSTPVLDDTVLAEEVDMELRRRREQEKATKERMDKRTLSNDTNALRGGGARAMMRQLEEAEKKERRADLQRRRSSETHIHRPKVSSPPSKEPEPVPVQMGAVKDVPAKPFTPPPRLNSPDVMVSQPPIKRTQSPLEALRARSPFKRTDSSNSNEGRSTPPAVENATSSSPHSSSPLKKSAPLPAESRPAAEVAKATSGAAIEKTGSTSDQPSLLIRRELSLGIPLHNARSGSGSPSLQLPQAGGTGSSRGSSSSHKGKEAIETPSDSSSSLVKDSGSLRQPHARSHASLPRYGSPLGGAEPSLGMRPDPAKVSRRHSAFVGNGNGTVPGTSSPLASSGRHSDEVDRRGAASSSSGLHTVKAPQISEEAAARRERERGDSKLGRAKTWGHSLFGKMRP</sequence>
<feature type="compositionally biased region" description="Basic and acidic residues" evidence="1">
    <location>
        <begin position="125"/>
        <end position="146"/>
    </location>
</feature>
<keyword evidence="3" id="KW-1185">Reference proteome</keyword>
<feature type="compositionally biased region" description="Basic and acidic residues" evidence="1">
    <location>
        <begin position="476"/>
        <end position="489"/>
    </location>
</feature>
<feature type="compositionally biased region" description="Low complexity" evidence="1">
    <location>
        <begin position="10"/>
        <end position="22"/>
    </location>
</feature>
<evidence type="ECO:0000256" key="1">
    <source>
        <dbReference type="SAM" id="MobiDB-lite"/>
    </source>
</evidence>
<accession>A0A316YSU2</accession>
<dbReference type="Proteomes" id="UP000245768">
    <property type="component" value="Unassembled WGS sequence"/>
</dbReference>
<protein>
    <submittedName>
        <fullName evidence="2">Uncharacterized protein</fullName>
    </submittedName>
</protein>
<name>A0A316YSU2_9BASI</name>
<proteinExistence type="predicted"/>
<organism evidence="2 3">
    <name type="scientific">Acaromyces ingoldii</name>
    <dbReference type="NCBI Taxonomy" id="215250"/>
    <lineage>
        <taxon>Eukaryota</taxon>
        <taxon>Fungi</taxon>
        <taxon>Dikarya</taxon>
        <taxon>Basidiomycota</taxon>
        <taxon>Ustilaginomycotina</taxon>
        <taxon>Exobasidiomycetes</taxon>
        <taxon>Exobasidiales</taxon>
        <taxon>Cryptobasidiaceae</taxon>
        <taxon>Acaromyces</taxon>
    </lineage>
</organism>
<dbReference type="InParanoid" id="A0A316YSU2"/>
<reference evidence="2 3" key="1">
    <citation type="journal article" date="2018" name="Mol. Biol. Evol.">
        <title>Broad Genomic Sampling Reveals a Smut Pathogenic Ancestry of the Fungal Clade Ustilaginomycotina.</title>
        <authorList>
            <person name="Kijpornyongpan T."/>
            <person name="Mondo S.J."/>
            <person name="Barry K."/>
            <person name="Sandor L."/>
            <person name="Lee J."/>
            <person name="Lipzen A."/>
            <person name="Pangilinan J."/>
            <person name="LaButti K."/>
            <person name="Hainaut M."/>
            <person name="Henrissat B."/>
            <person name="Grigoriev I.V."/>
            <person name="Spatafora J.W."/>
            <person name="Aime M.C."/>
        </authorList>
    </citation>
    <scope>NUCLEOTIDE SEQUENCE [LARGE SCALE GENOMIC DNA]</scope>
    <source>
        <strain evidence="2 3">MCA 4198</strain>
    </source>
</reference>
<feature type="region of interest" description="Disordered" evidence="1">
    <location>
        <begin position="92"/>
        <end position="321"/>
    </location>
</feature>
<dbReference type="EMBL" id="KZ819635">
    <property type="protein sequence ID" value="PWN91738.1"/>
    <property type="molecule type" value="Genomic_DNA"/>
</dbReference>
<dbReference type="GeneID" id="37047592"/>
<feature type="compositionally biased region" description="Basic and acidic residues" evidence="1">
    <location>
        <begin position="164"/>
        <end position="187"/>
    </location>
</feature>
<feature type="compositionally biased region" description="Polar residues" evidence="1">
    <location>
        <begin position="337"/>
        <end position="347"/>
    </location>
</feature>
<dbReference type="AlphaFoldDB" id="A0A316YSU2"/>